<evidence type="ECO:0000259" key="1">
    <source>
        <dbReference type="Pfam" id="PF12728"/>
    </source>
</evidence>
<keyword evidence="2" id="KW-0614">Plasmid</keyword>
<feature type="domain" description="Helix-turn-helix" evidence="1">
    <location>
        <begin position="6"/>
        <end position="46"/>
    </location>
</feature>
<dbReference type="KEGG" id="euz:DVS28_b0221"/>
<accession>A0A346Y694</accession>
<evidence type="ECO:0000313" key="2">
    <source>
        <dbReference type="EMBL" id="AXV09991.1"/>
    </source>
</evidence>
<dbReference type="AlphaFoldDB" id="A0A346Y694"/>
<dbReference type="Pfam" id="PF12728">
    <property type="entry name" value="HTH_17"/>
    <property type="match status" value="1"/>
</dbReference>
<dbReference type="Proteomes" id="UP000264006">
    <property type="component" value="Plasmid pEDY32-46I"/>
</dbReference>
<dbReference type="RefSeq" id="WP_114594586.1">
    <property type="nucleotide sequence ID" value="NZ_CP031166.1"/>
</dbReference>
<dbReference type="Gene3D" id="1.10.1660.10">
    <property type="match status" value="1"/>
</dbReference>
<gene>
    <name evidence="2" type="ORF">DVS28_b0221</name>
</gene>
<dbReference type="EMBL" id="CP031166">
    <property type="protein sequence ID" value="AXV09991.1"/>
    <property type="molecule type" value="Genomic_DNA"/>
</dbReference>
<dbReference type="InterPro" id="IPR041657">
    <property type="entry name" value="HTH_17"/>
</dbReference>
<sequence length="112" mass="11901">MARTSTTEQVAAALHVKPATVRKYARANKLPFDTTPGGHRRFDVEEAVRAIAGDDDGEPAGGWELPDPVPFVRVPPVSSRVTVQTVQVSPAPARVLDDAGVLEDWATGTSVV</sequence>
<proteinExistence type="predicted"/>
<keyword evidence="3" id="KW-1185">Reference proteome</keyword>
<reference evidence="2 3" key="1">
    <citation type="submission" date="2018-09" db="EMBL/GenBank/DDBJ databases">
        <title>Complete genome sequence of Euzebya sp. DY32-46 isolated from seawater of Pacific Ocean.</title>
        <authorList>
            <person name="Xu L."/>
            <person name="Wu Y.-H."/>
            <person name="Xu X.-W."/>
        </authorList>
    </citation>
    <scope>NUCLEOTIDE SEQUENCE [LARGE SCALE GENOMIC DNA]</scope>
    <source>
        <strain evidence="2 3">DY32-46</strain>
        <plasmid evidence="3">pedy32-46i</plasmid>
    </source>
</reference>
<dbReference type="SUPFAM" id="SSF46955">
    <property type="entry name" value="Putative DNA-binding domain"/>
    <property type="match status" value="1"/>
</dbReference>
<organism evidence="2 3">
    <name type="scientific">Euzebya pacifica</name>
    <dbReference type="NCBI Taxonomy" id="1608957"/>
    <lineage>
        <taxon>Bacteria</taxon>
        <taxon>Bacillati</taxon>
        <taxon>Actinomycetota</taxon>
        <taxon>Nitriliruptoria</taxon>
        <taxon>Euzebyales</taxon>
    </lineage>
</organism>
<protein>
    <recommendedName>
        <fullName evidence="1">Helix-turn-helix domain-containing protein</fullName>
    </recommendedName>
</protein>
<name>A0A346Y694_9ACTN</name>
<dbReference type="InterPro" id="IPR009061">
    <property type="entry name" value="DNA-bd_dom_put_sf"/>
</dbReference>
<geneLocation type="plasmid" evidence="3">
    <name>pedy32-46i</name>
</geneLocation>
<dbReference type="OrthoDB" id="5109193at2"/>
<evidence type="ECO:0000313" key="3">
    <source>
        <dbReference type="Proteomes" id="UP000264006"/>
    </source>
</evidence>